<dbReference type="Proteomes" id="UP000019148">
    <property type="component" value="Unassembled WGS sequence"/>
</dbReference>
<reference evidence="1 2" key="1">
    <citation type="submission" date="2013-12" db="EMBL/GenBank/DDBJ databases">
        <title>Comparative genomics of relapsing fever spirochetes.</title>
        <authorList>
            <person name="Schwan T.G."/>
            <person name="Raffel S.J."/>
            <person name="Porcella S.F."/>
        </authorList>
    </citation>
    <scope>NUCLEOTIDE SEQUENCE [LARGE SCALE GENOMIC DNA]</scope>
    <source>
        <strain evidence="1 2">CR2A</strain>
    </source>
</reference>
<gene>
    <name evidence="1" type="ORF">BDCR2A_00042</name>
</gene>
<proteinExistence type="predicted"/>
<evidence type="ECO:0000313" key="1">
    <source>
        <dbReference type="EMBL" id="ETZ18069.1"/>
    </source>
</evidence>
<comment type="caution">
    <text evidence="1">The sequence shown here is derived from an EMBL/GenBank/DDBJ whole genome shotgun (WGS) entry which is preliminary data.</text>
</comment>
<sequence>MLSNYFVTKFVLQIFTFQGDEMFSLITKNNTLVFVSKHIRTFFIPLTLNDIVIYEDPNLRYNFILNFLEIYFF</sequence>
<name>W6TLC4_9SPIR</name>
<dbReference type="EMBL" id="AZIT01000001">
    <property type="protein sequence ID" value="ETZ18069.1"/>
    <property type="molecule type" value="Genomic_DNA"/>
</dbReference>
<protein>
    <submittedName>
        <fullName evidence="1">Uncharacterized protein</fullName>
    </submittedName>
</protein>
<dbReference type="PATRIC" id="fig|1432657.3.peg.37"/>
<dbReference type="AlphaFoldDB" id="W6TLC4"/>
<accession>W6TLC4</accession>
<organism evidence="1 2">
    <name type="scientific">Borrelia duttonii CR2A</name>
    <dbReference type="NCBI Taxonomy" id="1432657"/>
    <lineage>
        <taxon>Bacteria</taxon>
        <taxon>Pseudomonadati</taxon>
        <taxon>Spirochaetota</taxon>
        <taxon>Spirochaetia</taxon>
        <taxon>Spirochaetales</taxon>
        <taxon>Borreliaceae</taxon>
        <taxon>Borrelia</taxon>
    </lineage>
</organism>
<evidence type="ECO:0000313" key="2">
    <source>
        <dbReference type="Proteomes" id="UP000019148"/>
    </source>
</evidence>